<gene>
    <name evidence="2" type="ORF">F511_08631</name>
</gene>
<dbReference type="InterPro" id="IPR012337">
    <property type="entry name" value="RNaseH-like_sf"/>
</dbReference>
<evidence type="ECO:0000259" key="1">
    <source>
        <dbReference type="PROSITE" id="PS50879"/>
    </source>
</evidence>
<name>A0A2Z7CIL7_9LAMI</name>
<dbReference type="InterPro" id="IPR026960">
    <property type="entry name" value="RVT-Znf"/>
</dbReference>
<dbReference type="OrthoDB" id="914094at2759"/>
<keyword evidence="3" id="KW-1185">Reference proteome</keyword>
<sequence>MKIKTLAESQIRWNIGKGDLSFWYDSWLDAGPLHTLCEIVGPKDRKVDWFLEQGGWNKDRLELYLIPSVLEQVIQTPISPYLDDRLIWKPTSHGRFTSKSVWELVRHRNTPRDIFTACWSRILSPTMSLFAWRWTQRKIPTDDILKSRGVALASKCQCCEQEETLDHLFFSSSVATQVWTHFGSLFGVAQPKQASNWKININWRARGHLRECIPFLILWFLWIGRNDSKHRLICLRPAVIIRRIRYYIFTAASSGLLKAEHWQGVHALAQNFLVQVRGIRRTTVSTIYWIKPPTTWFKLNTDGSRSNQGMTSTGGLVRDSQGQVLVAFHGFLDAGSILKAELTAILQGLLICLHQQLFPIWVETDSAVAMQIIISDQCSWDLRHILNSIQGIRANHATRITHIHREGNAPADFLASLGMEKRAYLEYFGTTFDKRLVGLCKLDRIGCPYLRLARKLVNT</sequence>
<dbReference type="GO" id="GO:0004523">
    <property type="term" value="F:RNA-DNA hybrid ribonuclease activity"/>
    <property type="evidence" value="ECO:0007669"/>
    <property type="project" value="InterPro"/>
</dbReference>
<reference evidence="2 3" key="1">
    <citation type="journal article" date="2015" name="Proc. Natl. Acad. Sci. U.S.A.">
        <title>The resurrection genome of Boea hygrometrica: A blueprint for survival of dehydration.</title>
        <authorList>
            <person name="Xiao L."/>
            <person name="Yang G."/>
            <person name="Zhang L."/>
            <person name="Yang X."/>
            <person name="Zhao S."/>
            <person name="Ji Z."/>
            <person name="Zhou Q."/>
            <person name="Hu M."/>
            <person name="Wang Y."/>
            <person name="Chen M."/>
            <person name="Xu Y."/>
            <person name="Jin H."/>
            <person name="Xiao X."/>
            <person name="Hu G."/>
            <person name="Bao F."/>
            <person name="Hu Y."/>
            <person name="Wan P."/>
            <person name="Li L."/>
            <person name="Deng X."/>
            <person name="Kuang T."/>
            <person name="Xiang C."/>
            <person name="Zhu J.K."/>
            <person name="Oliver M.J."/>
            <person name="He Y."/>
        </authorList>
    </citation>
    <scope>NUCLEOTIDE SEQUENCE [LARGE SCALE GENOMIC DNA]</scope>
    <source>
        <strain evidence="3">cv. XS01</strain>
    </source>
</reference>
<evidence type="ECO:0000313" key="2">
    <source>
        <dbReference type="EMBL" id="KZV46870.1"/>
    </source>
</evidence>
<dbReference type="GO" id="GO:0003676">
    <property type="term" value="F:nucleic acid binding"/>
    <property type="evidence" value="ECO:0007669"/>
    <property type="project" value="InterPro"/>
</dbReference>
<proteinExistence type="predicted"/>
<dbReference type="InterPro" id="IPR002156">
    <property type="entry name" value="RNaseH_domain"/>
</dbReference>
<dbReference type="CDD" id="cd06222">
    <property type="entry name" value="RNase_H_like"/>
    <property type="match status" value="1"/>
</dbReference>
<dbReference type="Proteomes" id="UP000250235">
    <property type="component" value="Unassembled WGS sequence"/>
</dbReference>
<dbReference type="PANTHER" id="PTHR47723">
    <property type="entry name" value="OS05G0353850 PROTEIN"/>
    <property type="match status" value="1"/>
</dbReference>
<dbReference type="PROSITE" id="PS50879">
    <property type="entry name" value="RNASE_H_1"/>
    <property type="match status" value="1"/>
</dbReference>
<dbReference type="AlphaFoldDB" id="A0A2Z7CIL7"/>
<dbReference type="InterPro" id="IPR036397">
    <property type="entry name" value="RNaseH_sf"/>
</dbReference>
<dbReference type="Pfam" id="PF13456">
    <property type="entry name" value="RVT_3"/>
    <property type="match status" value="1"/>
</dbReference>
<dbReference type="InterPro" id="IPR053151">
    <property type="entry name" value="RNase_H-like"/>
</dbReference>
<dbReference type="SUPFAM" id="SSF53098">
    <property type="entry name" value="Ribonuclease H-like"/>
    <property type="match status" value="1"/>
</dbReference>
<dbReference type="EMBL" id="KQ995363">
    <property type="protein sequence ID" value="KZV46870.1"/>
    <property type="molecule type" value="Genomic_DNA"/>
</dbReference>
<organism evidence="2 3">
    <name type="scientific">Dorcoceras hygrometricum</name>
    <dbReference type="NCBI Taxonomy" id="472368"/>
    <lineage>
        <taxon>Eukaryota</taxon>
        <taxon>Viridiplantae</taxon>
        <taxon>Streptophyta</taxon>
        <taxon>Embryophyta</taxon>
        <taxon>Tracheophyta</taxon>
        <taxon>Spermatophyta</taxon>
        <taxon>Magnoliopsida</taxon>
        <taxon>eudicotyledons</taxon>
        <taxon>Gunneridae</taxon>
        <taxon>Pentapetalae</taxon>
        <taxon>asterids</taxon>
        <taxon>lamiids</taxon>
        <taxon>Lamiales</taxon>
        <taxon>Gesneriaceae</taxon>
        <taxon>Didymocarpoideae</taxon>
        <taxon>Trichosporeae</taxon>
        <taxon>Loxocarpinae</taxon>
        <taxon>Dorcoceras</taxon>
    </lineage>
</organism>
<evidence type="ECO:0000313" key="3">
    <source>
        <dbReference type="Proteomes" id="UP000250235"/>
    </source>
</evidence>
<dbReference type="Gene3D" id="3.30.420.10">
    <property type="entry name" value="Ribonuclease H-like superfamily/Ribonuclease H"/>
    <property type="match status" value="1"/>
</dbReference>
<accession>A0A2Z7CIL7</accession>
<dbReference type="PANTHER" id="PTHR47723:SF19">
    <property type="entry name" value="POLYNUCLEOTIDYL TRANSFERASE, RIBONUCLEASE H-LIKE SUPERFAMILY PROTEIN"/>
    <property type="match status" value="1"/>
</dbReference>
<protein>
    <recommendedName>
        <fullName evidence="1">RNase H type-1 domain-containing protein</fullName>
    </recommendedName>
</protein>
<feature type="domain" description="RNase H type-1" evidence="1">
    <location>
        <begin position="293"/>
        <end position="420"/>
    </location>
</feature>
<dbReference type="Pfam" id="PF13966">
    <property type="entry name" value="zf-RVT"/>
    <property type="match status" value="1"/>
</dbReference>
<dbReference type="InterPro" id="IPR044730">
    <property type="entry name" value="RNase_H-like_dom_plant"/>
</dbReference>